<accession>A0A2T0T379</accession>
<evidence type="ECO:0000313" key="2">
    <source>
        <dbReference type="Proteomes" id="UP000238375"/>
    </source>
</evidence>
<name>A0A2T0T379_9BACT</name>
<keyword evidence="2" id="KW-1185">Reference proteome</keyword>
<evidence type="ECO:0008006" key="3">
    <source>
        <dbReference type="Google" id="ProtNLM"/>
    </source>
</evidence>
<dbReference type="RefSeq" id="WP_106137714.1">
    <property type="nucleotide sequence ID" value="NZ_PVTE01000007.1"/>
</dbReference>
<dbReference type="EMBL" id="PVTE01000007">
    <property type="protein sequence ID" value="PRY40089.1"/>
    <property type="molecule type" value="Genomic_DNA"/>
</dbReference>
<protein>
    <recommendedName>
        <fullName evidence="3">Glycosyltransferase family 61 protein</fullName>
    </recommendedName>
</protein>
<comment type="caution">
    <text evidence="1">The sequence shown here is derived from an EMBL/GenBank/DDBJ whole genome shotgun (WGS) entry which is preliminary data.</text>
</comment>
<dbReference type="Proteomes" id="UP000238375">
    <property type="component" value="Unassembled WGS sequence"/>
</dbReference>
<dbReference type="OrthoDB" id="739846at2"/>
<gene>
    <name evidence="1" type="ORF">CLV58_107183</name>
</gene>
<evidence type="ECO:0000313" key="1">
    <source>
        <dbReference type="EMBL" id="PRY40089.1"/>
    </source>
</evidence>
<organism evidence="1 2">
    <name type="scientific">Spirosoma oryzae</name>
    <dbReference type="NCBI Taxonomy" id="1469603"/>
    <lineage>
        <taxon>Bacteria</taxon>
        <taxon>Pseudomonadati</taxon>
        <taxon>Bacteroidota</taxon>
        <taxon>Cytophagia</taxon>
        <taxon>Cytophagales</taxon>
        <taxon>Cytophagaceae</taxon>
        <taxon>Spirosoma</taxon>
    </lineage>
</organism>
<sequence length="322" mass="38234">MQRLILKALYVVATLKYPRIRRDLRYFVRDNYFARLNQIQFYKADYVAKKPYKVTDYHGEFDQELRYVLPFAYWHQCNGTLKQTISCTNTKEFYYFSPDHQEKYPKRVWQAGYDYYDVPNMTHSPTFDFSKWKRVPFKSHYRNDLFRYEKPLLVIANKYNIEWDGPPRNFLDIPTLDRIISRCKTTHQIVYNRPLSSQIVLDNSEIMDLGEHAWIRENHPEVLLMNDLHEQYRDRVSSFNHLQLLVYANCDRFISMHGGTAALASYFEGTNIILSRPGGGMEHHFDEYNTIFPALSGATIRHAKTPEEVIDLVEQHYGQAVS</sequence>
<reference evidence="1 2" key="1">
    <citation type="submission" date="2018-03" db="EMBL/GenBank/DDBJ databases">
        <title>Genomic Encyclopedia of Archaeal and Bacterial Type Strains, Phase II (KMG-II): from individual species to whole genera.</title>
        <authorList>
            <person name="Goeker M."/>
        </authorList>
    </citation>
    <scope>NUCLEOTIDE SEQUENCE [LARGE SCALE GENOMIC DNA]</scope>
    <source>
        <strain evidence="1 2">DSM 28354</strain>
    </source>
</reference>
<proteinExistence type="predicted"/>
<dbReference type="AlphaFoldDB" id="A0A2T0T379"/>